<comment type="caution">
    <text evidence="3">The sequence shown here is derived from an EMBL/GenBank/DDBJ whole genome shotgun (WGS) entry which is preliminary data.</text>
</comment>
<dbReference type="InterPro" id="IPR052173">
    <property type="entry name" value="Beta-lactam_resp_regulator"/>
</dbReference>
<keyword evidence="4" id="KW-1185">Reference proteome</keyword>
<protein>
    <recommendedName>
        <fullName evidence="2">Peptidase M56 domain-containing protein</fullName>
    </recommendedName>
</protein>
<dbReference type="Gene3D" id="3.30.2010.10">
    <property type="entry name" value="Metalloproteases ('zincins'), catalytic domain"/>
    <property type="match status" value="1"/>
</dbReference>
<gene>
    <name evidence="3" type="ORF">C3K47_03455</name>
</gene>
<evidence type="ECO:0000313" key="4">
    <source>
        <dbReference type="Proteomes" id="UP000236893"/>
    </source>
</evidence>
<evidence type="ECO:0000313" key="3">
    <source>
        <dbReference type="EMBL" id="POY38463.1"/>
    </source>
</evidence>
<accession>A0A2S5A8M8</accession>
<name>A0A2S5A8M8_9SPHI</name>
<feature type="transmembrane region" description="Helical" evidence="1">
    <location>
        <begin position="20"/>
        <end position="40"/>
    </location>
</feature>
<evidence type="ECO:0000259" key="2">
    <source>
        <dbReference type="Pfam" id="PF05569"/>
    </source>
</evidence>
<keyword evidence="1" id="KW-1133">Transmembrane helix</keyword>
<organism evidence="3 4">
    <name type="scientific">Solitalea longa</name>
    <dbReference type="NCBI Taxonomy" id="2079460"/>
    <lineage>
        <taxon>Bacteria</taxon>
        <taxon>Pseudomonadati</taxon>
        <taxon>Bacteroidota</taxon>
        <taxon>Sphingobacteriia</taxon>
        <taxon>Sphingobacteriales</taxon>
        <taxon>Sphingobacteriaceae</taxon>
        <taxon>Solitalea</taxon>
    </lineage>
</organism>
<dbReference type="PANTHER" id="PTHR34978:SF3">
    <property type="entry name" value="SLR0241 PROTEIN"/>
    <property type="match status" value="1"/>
</dbReference>
<dbReference type="AlphaFoldDB" id="A0A2S5A8M8"/>
<dbReference type="Pfam" id="PF05569">
    <property type="entry name" value="Peptidase_M56"/>
    <property type="match status" value="1"/>
</dbReference>
<keyword evidence="1" id="KW-0812">Transmembrane</keyword>
<dbReference type="PANTHER" id="PTHR34978">
    <property type="entry name" value="POSSIBLE SENSOR-TRANSDUCER PROTEIN BLAR"/>
    <property type="match status" value="1"/>
</dbReference>
<sequence>MNSFDSILNGNFSQALGWTLIHSIWQIAIISLILAALMVVLRDKSARLRYNVAIGSLGAVLAISIFTFLSVWTSTPATSQSINFNQLSYSQLFFEANTQSNFVSNWWNLLGSFIQQNLNLILIAWTIGVAILSVRLIGGVSYIFRLRNRHLKPVTEQWQNKLKKLEDRFEIKRKVALFESALVQIPTVVGYLKPYILVPLGTFAALPANQIEAILAHELAHIKRNDYLINILQTIVEIIYFFHPGIWWISNTIRKERELCCDDLAVSSGCDAISLARALSNIEEFFSTQPKTTLAMALNGKGSLLNRIKRLIGHQEQSTTTLNSFSGTAIILIAAIITFTMNSTNVFSSEKKDKKPIEKTLNTEKTPVQAVSLTNISSGKFVNLDSIKINNNVSIDDKDAVVIIKNDKGEVKEIKVNGKAIPKENWNQKELQMAISQRMGTQVAPIPPPPPVGAASPIGAVPPVPPTPPVPGSSALPPIPPVPALPPMSFNFPGFNFNLDMSDYKENMTPAERKAFEKKMKKFEKDMEAWGKEYEKNFGKDWEQKMEKEWEPQLKQWEMSMDEWSKQAAPQLEAMAANMANMNPEVNMNFPAHSFNFDMNNNFSLSLEQALVADGLIKKDESYSFMISGRNKELIINGKKQSPEVFEKYDKLVRKSSGAKGEDYTFSISK</sequence>
<dbReference type="InterPro" id="IPR008756">
    <property type="entry name" value="Peptidase_M56"/>
</dbReference>
<feature type="transmembrane region" description="Helical" evidence="1">
    <location>
        <begin position="227"/>
        <end position="249"/>
    </location>
</feature>
<reference evidence="3 4" key="1">
    <citation type="submission" date="2018-01" db="EMBL/GenBank/DDBJ databases">
        <authorList>
            <person name="Gaut B.S."/>
            <person name="Morton B.R."/>
            <person name="Clegg M.T."/>
            <person name="Duvall M.R."/>
        </authorList>
    </citation>
    <scope>NUCLEOTIDE SEQUENCE [LARGE SCALE GENOMIC DNA]</scope>
    <source>
        <strain evidence="3 4">HR-AV</strain>
    </source>
</reference>
<feature type="domain" description="Peptidase M56" evidence="2">
    <location>
        <begin position="25"/>
        <end position="308"/>
    </location>
</feature>
<evidence type="ECO:0000256" key="1">
    <source>
        <dbReference type="SAM" id="Phobius"/>
    </source>
</evidence>
<keyword evidence="1" id="KW-0472">Membrane</keyword>
<dbReference type="EMBL" id="PQVF01000002">
    <property type="protein sequence ID" value="POY38463.1"/>
    <property type="molecule type" value="Genomic_DNA"/>
</dbReference>
<feature type="transmembrane region" description="Helical" evidence="1">
    <location>
        <begin position="120"/>
        <end position="144"/>
    </location>
</feature>
<dbReference type="RefSeq" id="WP_103787720.1">
    <property type="nucleotide sequence ID" value="NZ_PQVF01000002.1"/>
</dbReference>
<dbReference type="OrthoDB" id="15218at2"/>
<dbReference type="CDD" id="cd07341">
    <property type="entry name" value="M56_BlaR1_MecR1_like"/>
    <property type="match status" value="1"/>
</dbReference>
<proteinExistence type="predicted"/>
<feature type="transmembrane region" description="Helical" evidence="1">
    <location>
        <begin position="52"/>
        <end position="72"/>
    </location>
</feature>
<dbReference type="Proteomes" id="UP000236893">
    <property type="component" value="Unassembled WGS sequence"/>
</dbReference>